<evidence type="ECO:0000313" key="2">
    <source>
        <dbReference type="Proteomes" id="UP000262056"/>
    </source>
</evidence>
<dbReference type="InterPro" id="IPR036440">
    <property type="entry name" value="Peptidase_C15-like_sf"/>
</dbReference>
<dbReference type="EMBL" id="DQFB01000003">
    <property type="protein sequence ID" value="HCQ40452.1"/>
    <property type="molecule type" value="Genomic_DNA"/>
</dbReference>
<name>A0A656PN63_UNCKA</name>
<dbReference type="AlphaFoldDB" id="A0A656PN63"/>
<gene>
    <name evidence="1" type="ORF">DIU24_01930</name>
</gene>
<dbReference type="Proteomes" id="UP000262056">
    <property type="component" value="Unassembled WGS sequence"/>
</dbReference>
<dbReference type="SUPFAM" id="SSF53182">
    <property type="entry name" value="Pyrrolidone carboxyl peptidase (pyroglutamate aminopeptidase)"/>
    <property type="match status" value="1"/>
</dbReference>
<reference evidence="1 2" key="1">
    <citation type="journal article" date="2018" name="Nat. Biotechnol.">
        <title>A standardized bacterial taxonomy based on genome phylogeny substantially revises the tree of life.</title>
        <authorList>
            <person name="Parks D.H."/>
            <person name="Chuvochina M."/>
            <person name="Waite D.W."/>
            <person name="Rinke C."/>
            <person name="Skarshewski A."/>
            <person name="Chaumeil P.A."/>
            <person name="Hugenholtz P."/>
        </authorList>
    </citation>
    <scope>NUCLEOTIDE SEQUENCE [LARGE SCALE GENOMIC DNA]</scope>
    <source>
        <strain evidence="1">UBA12021</strain>
    </source>
</reference>
<dbReference type="Gene3D" id="3.40.630.20">
    <property type="entry name" value="Peptidase C15, pyroglutamyl peptidase I-like"/>
    <property type="match status" value="1"/>
</dbReference>
<evidence type="ECO:0000313" key="1">
    <source>
        <dbReference type="EMBL" id="HCQ40452.1"/>
    </source>
</evidence>
<accession>A0A656PN63</accession>
<protein>
    <submittedName>
        <fullName evidence="1">Uncharacterized protein</fullName>
    </submittedName>
</protein>
<organism evidence="1 2">
    <name type="scientific">candidate division WWE3 bacterium</name>
    <dbReference type="NCBI Taxonomy" id="2053526"/>
    <lineage>
        <taxon>Bacteria</taxon>
        <taxon>Katanobacteria</taxon>
    </lineage>
</organism>
<comment type="caution">
    <text evidence="1">The sequence shown here is derived from an EMBL/GenBank/DDBJ whole genome shotgun (WGS) entry which is preliminary data.</text>
</comment>
<sequence>MINLKCTDFLSVECSTNAIGLMNTNKLLSLIKESNYKYIIGLGIYASKNNVIKIEKKATNHFRNEKAIKKAPNYYDIGEFIKIEDMDTNFVISDKMGNSWCNMTAFVIRDCLNRNNISALNGFIHIPNEPENLPVYQSVIQNVLNSIKSSN</sequence>
<proteinExistence type="predicted"/>